<evidence type="ECO:0000313" key="11">
    <source>
        <dbReference type="Proteomes" id="UP000316079"/>
    </source>
</evidence>
<dbReference type="InterPro" id="IPR050561">
    <property type="entry name" value="PTP"/>
</dbReference>
<dbReference type="InterPro" id="IPR000340">
    <property type="entry name" value="Dual-sp_phosphatase_cat-dom"/>
</dbReference>
<evidence type="ECO:0000256" key="2">
    <source>
        <dbReference type="ARBA" id="ARBA00022801"/>
    </source>
</evidence>
<dbReference type="PROSITE" id="PS50054">
    <property type="entry name" value="TYR_PHOSPHATASE_DUAL"/>
    <property type="match status" value="1"/>
</dbReference>
<dbReference type="InterPro" id="IPR003595">
    <property type="entry name" value="Tyr_Pase_cat"/>
</dbReference>
<feature type="compositionally biased region" description="Polar residues" evidence="7">
    <location>
        <begin position="601"/>
        <end position="617"/>
    </location>
</feature>
<dbReference type="PROSITE" id="PS50056">
    <property type="entry name" value="TYR_PHOSPHATASE_2"/>
    <property type="match status" value="1"/>
</dbReference>
<dbReference type="SUPFAM" id="SSF52799">
    <property type="entry name" value="(Phosphotyrosine protein) phosphatases II"/>
    <property type="match status" value="1"/>
</dbReference>
<evidence type="ECO:0000256" key="4">
    <source>
        <dbReference type="ARBA" id="ARBA00056295"/>
    </source>
</evidence>
<accession>A0A553N5E6</accession>
<dbReference type="STRING" id="623744.A0A553N5E6"/>
<name>A0A553N5E6_9TELE</name>
<dbReference type="GO" id="GO:0004725">
    <property type="term" value="F:protein tyrosine phosphatase activity"/>
    <property type="evidence" value="ECO:0007669"/>
    <property type="project" value="InterPro"/>
</dbReference>
<dbReference type="InterPro" id="IPR020422">
    <property type="entry name" value="TYR_PHOSPHATASE_DUAL_dom"/>
</dbReference>
<dbReference type="InterPro" id="IPR029021">
    <property type="entry name" value="Prot-tyrosine_phosphatase-like"/>
</dbReference>
<keyword evidence="2" id="KW-0378">Hydrolase</keyword>
<evidence type="ECO:0000256" key="3">
    <source>
        <dbReference type="ARBA" id="ARBA00022912"/>
    </source>
</evidence>
<evidence type="ECO:0000259" key="9">
    <source>
        <dbReference type="PROSITE" id="PS50056"/>
    </source>
</evidence>
<dbReference type="PROSITE" id="PS00383">
    <property type="entry name" value="TYR_PHOSPHATASE_1"/>
    <property type="match status" value="1"/>
</dbReference>
<reference evidence="10 11" key="1">
    <citation type="journal article" date="2019" name="Sci. Data">
        <title>Hybrid genome assembly and annotation of Danionella translucida.</title>
        <authorList>
            <person name="Kadobianskyi M."/>
            <person name="Schulze L."/>
            <person name="Schuelke M."/>
            <person name="Judkewitz B."/>
        </authorList>
    </citation>
    <scope>NUCLEOTIDE SEQUENCE [LARGE SCALE GENOMIC DNA]</scope>
    <source>
        <strain evidence="10 11">Bolton</strain>
    </source>
</reference>
<gene>
    <name evidence="10" type="ORF">DNTS_033841</name>
</gene>
<dbReference type="InterPro" id="IPR049573">
    <property type="entry name" value="PTPDC1_PTP"/>
</dbReference>
<dbReference type="CDD" id="cd14506">
    <property type="entry name" value="PTP_PTPDC1"/>
    <property type="match status" value="1"/>
</dbReference>
<evidence type="ECO:0000256" key="7">
    <source>
        <dbReference type="SAM" id="MobiDB-lite"/>
    </source>
</evidence>
<keyword evidence="3" id="KW-0904">Protein phosphatase</keyword>
<comment type="function">
    <text evidence="4">May play roles in cilia formation and/or maintenance.</text>
</comment>
<dbReference type="InterPro" id="IPR016130">
    <property type="entry name" value="Tyr_Pase_AS"/>
</dbReference>
<keyword evidence="11" id="KW-1185">Reference proteome</keyword>
<dbReference type="SMART" id="SM00404">
    <property type="entry name" value="PTPc_motif"/>
    <property type="match status" value="1"/>
</dbReference>
<evidence type="ECO:0000256" key="5">
    <source>
        <dbReference type="ARBA" id="ARBA00060867"/>
    </source>
</evidence>
<feature type="domain" description="Tyrosine-protein phosphatase" evidence="8">
    <location>
        <begin position="15"/>
        <end position="184"/>
    </location>
</feature>
<feature type="domain" description="Tyrosine specific protein phosphatases" evidence="9">
    <location>
        <begin position="103"/>
        <end position="170"/>
    </location>
</feature>
<dbReference type="OrthoDB" id="542013at2759"/>
<sequence>MMQRRSDGPQFLIRGSSAPRITDDLLAMARPSTETIEKYKIIHQFLSCGLKTVINLQCPGEHADCGRPLDPESGFTYRPETFMEAGIYFYNFRWNDYGVTSLTSILDMVKVMCFALQEGKIAVHCHAGLGRTGVLLACFLLFTTQLAADQAILSVRAKRPNSIQTRRQLQCIRQFAQFLVPLRNVFANAEPGAPPVTLSQFLVRQKHVLHGYEARQLRFIPRLIPVICKLLLDIAENRQVIEEDIVEVPDVAPVVEKTFNENTVHCFGREIMANGKNAFRPRLPGLPRANEDSTQPFYYVRKSLSYSESDLQRLAASLNLSDNPLGLLASIHSSTSDNYLGASSSVSLGSPSPSLRELKGNPIYSSSSNLWEMKTLMDQTEGSPLLRNRRLSVLQRSQSLGVSDENTTSNRIARILSFWRRDCNDTVEPEETAVTEKEHSEVPFITVQSELSLESRRLLVAQALAVHLERDGKKEQVQRVSVWQADLNRQGSWERLCLEKDPFILTGILWSWLEQLREPIISAVDVRTLEAADVKSQTLLESLDRASRETVICILDCFAHLFSLPEEVERNFLRRAAAAFTKRCTNGDICRDGVKTVSSSQALEKESVNQPQSQTIDPETADHRNTSGQLSEEKLLRSVLLMKLLLCSHTPLVFRRCSAPKRINPCWLSPGFLVKKTTDSDAGRSMEHLLKLVLDHRRSVAMIELEV</sequence>
<evidence type="ECO:0000256" key="1">
    <source>
        <dbReference type="ARBA" id="ARBA00022794"/>
    </source>
</evidence>
<dbReference type="PANTHER" id="PTHR23339">
    <property type="entry name" value="TYROSINE SPECIFIC PROTEIN PHOSPHATASE AND DUAL SPECIFICITY PROTEIN PHOSPHATASE"/>
    <property type="match status" value="1"/>
</dbReference>
<evidence type="ECO:0000256" key="6">
    <source>
        <dbReference type="ARBA" id="ARBA00072096"/>
    </source>
</evidence>
<protein>
    <recommendedName>
        <fullName evidence="6">Protein tyrosine phosphatase domain-containing protein 1</fullName>
    </recommendedName>
</protein>
<dbReference type="EMBL" id="SRMA01027039">
    <property type="protein sequence ID" value="TRY60646.1"/>
    <property type="molecule type" value="Genomic_DNA"/>
</dbReference>
<evidence type="ECO:0000259" key="8">
    <source>
        <dbReference type="PROSITE" id="PS50054"/>
    </source>
</evidence>
<dbReference type="Gene3D" id="3.90.190.10">
    <property type="entry name" value="Protein tyrosine phosphatase superfamily"/>
    <property type="match status" value="1"/>
</dbReference>
<dbReference type="Proteomes" id="UP000316079">
    <property type="component" value="Unassembled WGS sequence"/>
</dbReference>
<keyword evidence="1" id="KW-0970">Cilium biogenesis/degradation</keyword>
<evidence type="ECO:0000313" key="10">
    <source>
        <dbReference type="EMBL" id="TRY60646.1"/>
    </source>
</evidence>
<proteinExistence type="inferred from homology"/>
<comment type="similarity">
    <text evidence="5">Belongs to the protein-tyrosine phosphatase family. Non-receptor class PTPDC1 subfamily.</text>
</comment>
<dbReference type="FunFam" id="3.90.190.10:FF:000027">
    <property type="entry name" value="Protein tyrosine phosphatase domain containing 1"/>
    <property type="match status" value="1"/>
</dbReference>
<dbReference type="AlphaFoldDB" id="A0A553N5E6"/>
<dbReference type="Pfam" id="PF00782">
    <property type="entry name" value="DSPc"/>
    <property type="match status" value="1"/>
</dbReference>
<dbReference type="GO" id="GO:0060271">
    <property type="term" value="P:cilium assembly"/>
    <property type="evidence" value="ECO:0007669"/>
    <property type="project" value="InterPro"/>
</dbReference>
<feature type="region of interest" description="Disordered" evidence="7">
    <location>
        <begin position="601"/>
        <end position="628"/>
    </location>
</feature>
<organism evidence="10 11">
    <name type="scientific">Danionella cerebrum</name>
    <dbReference type="NCBI Taxonomy" id="2873325"/>
    <lineage>
        <taxon>Eukaryota</taxon>
        <taxon>Metazoa</taxon>
        <taxon>Chordata</taxon>
        <taxon>Craniata</taxon>
        <taxon>Vertebrata</taxon>
        <taxon>Euteleostomi</taxon>
        <taxon>Actinopterygii</taxon>
        <taxon>Neopterygii</taxon>
        <taxon>Teleostei</taxon>
        <taxon>Ostariophysi</taxon>
        <taxon>Cypriniformes</taxon>
        <taxon>Danionidae</taxon>
        <taxon>Danioninae</taxon>
        <taxon>Danionella</taxon>
    </lineage>
</organism>
<dbReference type="InterPro" id="IPR000387">
    <property type="entry name" value="Tyr_Pase_dom"/>
</dbReference>
<comment type="caution">
    <text evidence="10">The sequence shown here is derived from an EMBL/GenBank/DDBJ whole genome shotgun (WGS) entry which is preliminary data.</text>
</comment>